<dbReference type="RefSeq" id="WP_191145049.1">
    <property type="nucleotide sequence ID" value="NZ_JACXAF010000013.1"/>
</dbReference>
<dbReference type="PANTHER" id="PTHR21666:SF291">
    <property type="entry name" value="STAGE II SPORULATION PROTEIN Q"/>
    <property type="match status" value="1"/>
</dbReference>
<protein>
    <submittedName>
        <fullName evidence="4">Peptidoglycan DD-metalloendopeptidase family protein</fullName>
    </submittedName>
</protein>
<dbReference type="EMBL" id="JACXAF010000013">
    <property type="protein sequence ID" value="MBD1389966.1"/>
    <property type="molecule type" value="Genomic_DNA"/>
</dbReference>
<dbReference type="PANTHER" id="PTHR21666">
    <property type="entry name" value="PEPTIDASE-RELATED"/>
    <property type="match status" value="1"/>
</dbReference>
<dbReference type="Pfam" id="PF01551">
    <property type="entry name" value="Peptidase_M23"/>
    <property type="match status" value="1"/>
</dbReference>
<keyword evidence="2" id="KW-1133">Transmembrane helix</keyword>
<dbReference type="AlphaFoldDB" id="A0A8J6QKK3"/>
<dbReference type="InterPro" id="IPR050570">
    <property type="entry name" value="Cell_wall_metabolism_enzyme"/>
</dbReference>
<keyword evidence="1" id="KW-0175">Coiled coil</keyword>
<dbReference type="SUPFAM" id="SSF51261">
    <property type="entry name" value="Duplicated hybrid motif"/>
    <property type="match status" value="1"/>
</dbReference>
<dbReference type="InterPro" id="IPR011055">
    <property type="entry name" value="Dup_hybrid_motif"/>
</dbReference>
<evidence type="ECO:0000256" key="1">
    <source>
        <dbReference type="SAM" id="Coils"/>
    </source>
</evidence>
<feature type="transmembrane region" description="Helical" evidence="2">
    <location>
        <begin position="24"/>
        <end position="44"/>
    </location>
</feature>
<keyword evidence="5" id="KW-1185">Reference proteome</keyword>
<evidence type="ECO:0000259" key="3">
    <source>
        <dbReference type="Pfam" id="PF01551"/>
    </source>
</evidence>
<keyword evidence="2" id="KW-0472">Membrane</keyword>
<proteinExistence type="predicted"/>
<keyword evidence="2" id="KW-0812">Transmembrane</keyword>
<gene>
    <name evidence="4" type="ORF">IC617_11050</name>
</gene>
<evidence type="ECO:0000313" key="5">
    <source>
        <dbReference type="Proteomes" id="UP000638014"/>
    </source>
</evidence>
<organism evidence="4 5">
    <name type="scientific">Neiella litorisoli</name>
    <dbReference type="NCBI Taxonomy" id="2771431"/>
    <lineage>
        <taxon>Bacteria</taxon>
        <taxon>Pseudomonadati</taxon>
        <taxon>Pseudomonadota</taxon>
        <taxon>Gammaproteobacteria</taxon>
        <taxon>Alteromonadales</taxon>
        <taxon>Echinimonadaceae</taxon>
        <taxon>Neiella</taxon>
    </lineage>
</organism>
<feature type="domain" description="M23ase beta-sheet core" evidence="3">
    <location>
        <begin position="212"/>
        <end position="306"/>
    </location>
</feature>
<reference evidence="4" key="1">
    <citation type="submission" date="2020-09" db="EMBL/GenBank/DDBJ databases">
        <title>A novel bacterium of genus Neiella, isolated from South China Sea.</title>
        <authorList>
            <person name="Huang H."/>
            <person name="Mo K."/>
            <person name="Hu Y."/>
        </authorList>
    </citation>
    <scope>NUCLEOTIDE SEQUENCE</scope>
    <source>
        <strain evidence="4">HB171785</strain>
    </source>
</reference>
<comment type="caution">
    <text evidence="4">The sequence shown here is derived from an EMBL/GenBank/DDBJ whole genome shotgun (WGS) entry which is preliminary data.</text>
</comment>
<accession>A0A8J6QKK3</accession>
<dbReference type="InterPro" id="IPR016047">
    <property type="entry name" value="M23ase_b-sheet_dom"/>
</dbReference>
<evidence type="ECO:0000313" key="4">
    <source>
        <dbReference type="EMBL" id="MBD1389966.1"/>
    </source>
</evidence>
<name>A0A8J6QKK3_9GAMM</name>
<dbReference type="FunFam" id="2.70.70.10:FF:000006">
    <property type="entry name" value="M23 family peptidase"/>
    <property type="match status" value="1"/>
</dbReference>
<dbReference type="Gene3D" id="2.70.70.10">
    <property type="entry name" value="Glucose Permease (Domain IIA)"/>
    <property type="match status" value="1"/>
</dbReference>
<dbReference type="GO" id="GO:0004222">
    <property type="term" value="F:metalloendopeptidase activity"/>
    <property type="evidence" value="ECO:0007669"/>
    <property type="project" value="TreeGrafter"/>
</dbReference>
<feature type="coiled-coil region" evidence="1">
    <location>
        <begin position="143"/>
        <end position="173"/>
    </location>
</feature>
<evidence type="ECO:0000256" key="2">
    <source>
        <dbReference type="SAM" id="Phobius"/>
    </source>
</evidence>
<dbReference type="Proteomes" id="UP000638014">
    <property type="component" value="Unassembled WGS sequence"/>
</dbReference>
<dbReference type="CDD" id="cd12797">
    <property type="entry name" value="M23_peptidase"/>
    <property type="match status" value="1"/>
</dbReference>
<sequence>MSRTIFSLTFNVAGKPVSWSPSPAALLLSLAALLALLIAPWWLAPHLISANHYQQQVAAAKQVQQQQRDALVKLRSQMHEQISLMAEHIGTLQAKSSQLDRVSQLLVQKSDIEQSEFQVATTANLQSMDSAGGPLSAAPASNSDDIQQMLSQLDQLIEQYDDKQRQLDLLSVLLQQQDVEDASWLSGRPIGEGWLSSGFGARKDPFTGKKASHWGVDFAGHAGSDVYTTAAGVVTYAGKRWGYGNLVEVSHGGGYTTRYGHNSKIYVAIGDVVTKGDVIAAMGSTGRSTGPHVHYEVLKNGKQVDPSPFIFR</sequence>